<reference evidence="1" key="1">
    <citation type="submission" date="2023-05" db="EMBL/GenBank/DDBJ databases">
        <authorList>
            <consortium name="ELIXIR-Norway"/>
        </authorList>
    </citation>
    <scope>NUCLEOTIDE SEQUENCE</scope>
</reference>
<evidence type="ECO:0000313" key="1">
    <source>
        <dbReference type="EMBL" id="CAI9702746.1"/>
    </source>
</evidence>
<proteinExistence type="predicted"/>
<name>A0ACB0EQ44_RANTA</name>
<accession>A0ACB0EQ44</accession>
<organism evidence="1 2">
    <name type="scientific">Rangifer tarandus platyrhynchus</name>
    <name type="common">Svalbard reindeer</name>
    <dbReference type="NCBI Taxonomy" id="3082113"/>
    <lineage>
        <taxon>Eukaryota</taxon>
        <taxon>Metazoa</taxon>
        <taxon>Chordata</taxon>
        <taxon>Craniata</taxon>
        <taxon>Vertebrata</taxon>
        <taxon>Euteleostomi</taxon>
        <taxon>Mammalia</taxon>
        <taxon>Eutheria</taxon>
        <taxon>Laurasiatheria</taxon>
        <taxon>Artiodactyla</taxon>
        <taxon>Ruminantia</taxon>
        <taxon>Pecora</taxon>
        <taxon>Cervidae</taxon>
        <taxon>Odocoileinae</taxon>
        <taxon>Rangifer</taxon>
    </lineage>
</organism>
<protein>
    <submittedName>
        <fullName evidence="1">Uncharacterized protein</fullName>
    </submittedName>
</protein>
<evidence type="ECO:0000313" key="2">
    <source>
        <dbReference type="Proteomes" id="UP001162501"/>
    </source>
</evidence>
<dbReference type="EMBL" id="OX596108">
    <property type="protein sequence ID" value="CAI9702746.1"/>
    <property type="molecule type" value="Genomic_DNA"/>
</dbReference>
<dbReference type="Proteomes" id="UP001162501">
    <property type="component" value="Chromosome 24"/>
</dbReference>
<gene>
    <name evidence="1" type="ORF">MRATA1EN3_LOCUS13959</name>
</gene>
<sequence length="372" mass="39503">MQTGLEAAETPTPKSTPPSAPGRGGRGRTQQLRQGDSPDPSLLAFHALGGRQRVRRECSPDPPRAKSPLSRRDREEAKMHLSPPGPESGAGRRRPGRAGEPPIGPMSAGGESGFSKRNATRRQPGKLGARRRDRLIPAPRSSRPGRRGGDEGGRRRVAESPNQNKRRRLALRADRAAVSLGRRKKHVTEPPRSAARPPPPGGSRPGLYIPGRARPAPAPLRPPAVPQRRRRPASAPRSGSAPMRPAARAQSRPPRATQGAPGPQESPPRARAGVFGCLPESTRGVWENGGGGRAREDAGVRVGGDGGALRLLGPAWEGPSRGGLESWAGSYLTGDPPQSPALKHCPMLATVEALGMRWAGRTRWAAEEPAWA</sequence>